<name>A0AAN9FXY7_9CAEN</name>
<reference evidence="2 3" key="1">
    <citation type="submission" date="2024-02" db="EMBL/GenBank/DDBJ databases">
        <title>Chromosome-scale genome assembly of the rough periwinkle Littorina saxatilis.</title>
        <authorList>
            <person name="De Jode A."/>
            <person name="Faria R."/>
            <person name="Formenti G."/>
            <person name="Sims Y."/>
            <person name="Smith T.P."/>
            <person name="Tracey A."/>
            <person name="Wood J.M.D."/>
            <person name="Zagrodzka Z.B."/>
            <person name="Johannesson K."/>
            <person name="Butlin R.K."/>
            <person name="Leder E.H."/>
        </authorList>
    </citation>
    <scope>NUCLEOTIDE SEQUENCE [LARGE SCALE GENOMIC DNA]</scope>
    <source>
        <strain evidence="2">Snail1</strain>
        <tissue evidence="2">Muscle</tissue>
    </source>
</reference>
<proteinExistence type="predicted"/>
<evidence type="ECO:0000313" key="2">
    <source>
        <dbReference type="EMBL" id="KAK7088861.1"/>
    </source>
</evidence>
<evidence type="ECO:0000313" key="3">
    <source>
        <dbReference type="Proteomes" id="UP001374579"/>
    </source>
</evidence>
<evidence type="ECO:0000256" key="1">
    <source>
        <dbReference type="SAM" id="MobiDB-lite"/>
    </source>
</evidence>
<accession>A0AAN9FXY7</accession>
<keyword evidence="3" id="KW-1185">Reference proteome</keyword>
<gene>
    <name evidence="2" type="ORF">V1264_024729</name>
</gene>
<protein>
    <submittedName>
        <fullName evidence="2">Uncharacterized protein</fullName>
    </submittedName>
</protein>
<sequence length="71" mass="7350">ANTPATPPNFPDALAALSKLSTHDSGSRMFGSPASPSYTVHSHNSPWSAPSPQCQGLATSPKAMEVGDTQR</sequence>
<dbReference type="AlphaFoldDB" id="A0AAN9FXY7"/>
<organism evidence="2 3">
    <name type="scientific">Littorina saxatilis</name>
    <dbReference type="NCBI Taxonomy" id="31220"/>
    <lineage>
        <taxon>Eukaryota</taxon>
        <taxon>Metazoa</taxon>
        <taxon>Spiralia</taxon>
        <taxon>Lophotrochozoa</taxon>
        <taxon>Mollusca</taxon>
        <taxon>Gastropoda</taxon>
        <taxon>Caenogastropoda</taxon>
        <taxon>Littorinimorpha</taxon>
        <taxon>Littorinoidea</taxon>
        <taxon>Littorinidae</taxon>
        <taxon>Littorina</taxon>
    </lineage>
</organism>
<feature type="region of interest" description="Disordered" evidence="1">
    <location>
        <begin position="22"/>
        <end position="71"/>
    </location>
</feature>
<feature type="non-terminal residue" evidence="2">
    <location>
        <position position="1"/>
    </location>
</feature>
<dbReference type="Proteomes" id="UP001374579">
    <property type="component" value="Unassembled WGS sequence"/>
</dbReference>
<dbReference type="EMBL" id="JBAMIC010003920">
    <property type="protein sequence ID" value="KAK7088861.1"/>
    <property type="molecule type" value="Genomic_DNA"/>
</dbReference>
<comment type="caution">
    <text evidence="2">The sequence shown here is derived from an EMBL/GenBank/DDBJ whole genome shotgun (WGS) entry which is preliminary data.</text>
</comment>
<feature type="compositionally biased region" description="Polar residues" evidence="1">
    <location>
        <begin position="34"/>
        <end position="58"/>
    </location>
</feature>